<sequence>MRSFTLLALLSILGVFCALSRADDQTTNPLKDNSPNCSCYIINGGNDTAYFKYHRFWDFRSLTPDHLTSDAWNADWSIQSWNTSASSDAPLQRINLVENVGILTSDDSNITALTLNTFRNNSHTQFTAEIQSIQQNIKHASIRFHARVIGRNGSEASKGACAGLFTFADDDNESDIEILTQDPMGTIRYTNQPSLSASGNEIPQSSITSTQLPPVSIFHTHRIDWLAHATHWFLDASLVASSMYSVPRKPSGIFMNLWGDGGVWTGEMAQGGSAVLVVEWVEAVFNTSGPVAGRAEGCEVVCRVDGVREVGWPEVVKTGRSVNHGFKRGMGRERGSSQGRSGKLNSND</sequence>
<dbReference type="Gene3D" id="2.60.120.200">
    <property type="match status" value="1"/>
</dbReference>
<feature type="region of interest" description="Disordered" evidence="1">
    <location>
        <begin position="323"/>
        <end position="348"/>
    </location>
</feature>
<protein>
    <submittedName>
        <fullName evidence="4">Concanavalin A-like lectin/glucanase</fullName>
    </submittedName>
</protein>
<dbReference type="GO" id="GO:0004553">
    <property type="term" value="F:hydrolase activity, hydrolyzing O-glycosyl compounds"/>
    <property type="evidence" value="ECO:0007669"/>
    <property type="project" value="InterPro"/>
</dbReference>
<gene>
    <name evidence="4" type="ORF">BU16DRAFT_572401</name>
</gene>
<keyword evidence="2" id="KW-0732">Signal</keyword>
<feature type="signal peptide" evidence="2">
    <location>
        <begin position="1"/>
        <end position="22"/>
    </location>
</feature>
<accession>A0A6A6QWL2</accession>
<name>A0A6A6QWL2_9PEZI</name>
<reference evidence="4" key="1">
    <citation type="journal article" date="2020" name="Stud. Mycol.">
        <title>101 Dothideomycetes genomes: a test case for predicting lifestyles and emergence of pathogens.</title>
        <authorList>
            <person name="Haridas S."/>
            <person name="Albert R."/>
            <person name="Binder M."/>
            <person name="Bloem J."/>
            <person name="Labutti K."/>
            <person name="Salamov A."/>
            <person name="Andreopoulos B."/>
            <person name="Baker S."/>
            <person name="Barry K."/>
            <person name="Bills G."/>
            <person name="Bluhm B."/>
            <person name="Cannon C."/>
            <person name="Castanera R."/>
            <person name="Culley D."/>
            <person name="Daum C."/>
            <person name="Ezra D."/>
            <person name="Gonzalez J."/>
            <person name="Henrissat B."/>
            <person name="Kuo A."/>
            <person name="Liang C."/>
            <person name="Lipzen A."/>
            <person name="Lutzoni F."/>
            <person name="Magnuson J."/>
            <person name="Mondo S."/>
            <person name="Nolan M."/>
            <person name="Ohm R."/>
            <person name="Pangilinan J."/>
            <person name="Park H.-J."/>
            <person name="Ramirez L."/>
            <person name="Alfaro M."/>
            <person name="Sun H."/>
            <person name="Tritt A."/>
            <person name="Yoshinaga Y."/>
            <person name="Zwiers L.-H."/>
            <person name="Turgeon B."/>
            <person name="Goodwin S."/>
            <person name="Spatafora J."/>
            <person name="Crous P."/>
            <person name="Grigoriev I."/>
        </authorList>
    </citation>
    <scope>NUCLEOTIDE SEQUENCE</scope>
    <source>
        <strain evidence="4">CBS 269.34</strain>
    </source>
</reference>
<dbReference type="GO" id="GO:0005975">
    <property type="term" value="P:carbohydrate metabolic process"/>
    <property type="evidence" value="ECO:0007669"/>
    <property type="project" value="InterPro"/>
</dbReference>
<dbReference type="InterPro" id="IPR013320">
    <property type="entry name" value="ConA-like_dom_sf"/>
</dbReference>
<dbReference type="PANTHER" id="PTHR38121:SF4">
    <property type="entry name" value="GH16 DOMAIN-CONTAINING PROTEIN-RELATED"/>
    <property type="match status" value="1"/>
</dbReference>
<dbReference type="InterPro" id="IPR000757">
    <property type="entry name" value="Beta-glucanase-like"/>
</dbReference>
<dbReference type="GO" id="GO:0030246">
    <property type="term" value="F:carbohydrate binding"/>
    <property type="evidence" value="ECO:0007669"/>
    <property type="project" value="UniProtKB-KW"/>
</dbReference>
<dbReference type="AlphaFoldDB" id="A0A6A6QWL2"/>
<dbReference type="CDD" id="cd00413">
    <property type="entry name" value="Glyco_hydrolase_16"/>
    <property type="match status" value="1"/>
</dbReference>
<dbReference type="PANTHER" id="PTHR38121">
    <property type="entry name" value="GH16 DOMAIN-CONTAINING PROTEIN"/>
    <property type="match status" value="1"/>
</dbReference>
<evidence type="ECO:0000313" key="4">
    <source>
        <dbReference type="EMBL" id="KAF2496250.1"/>
    </source>
</evidence>
<dbReference type="SUPFAM" id="SSF49899">
    <property type="entry name" value="Concanavalin A-like lectins/glucanases"/>
    <property type="match status" value="1"/>
</dbReference>
<keyword evidence="4" id="KW-0430">Lectin</keyword>
<keyword evidence="5" id="KW-1185">Reference proteome</keyword>
<feature type="chain" id="PRO_5025587135" evidence="2">
    <location>
        <begin position="23"/>
        <end position="348"/>
    </location>
</feature>
<organism evidence="4 5">
    <name type="scientific">Lophium mytilinum</name>
    <dbReference type="NCBI Taxonomy" id="390894"/>
    <lineage>
        <taxon>Eukaryota</taxon>
        <taxon>Fungi</taxon>
        <taxon>Dikarya</taxon>
        <taxon>Ascomycota</taxon>
        <taxon>Pezizomycotina</taxon>
        <taxon>Dothideomycetes</taxon>
        <taxon>Pleosporomycetidae</taxon>
        <taxon>Mytilinidiales</taxon>
        <taxon>Mytilinidiaceae</taxon>
        <taxon>Lophium</taxon>
    </lineage>
</organism>
<proteinExistence type="predicted"/>
<evidence type="ECO:0000256" key="1">
    <source>
        <dbReference type="SAM" id="MobiDB-lite"/>
    </source>
</evidence>
<evidence type="ECO:0000313" key="5">
    <source>
        <dbReference type="Proteomes" id="UP000799750"/>
    </source>
</evidence>
<dbReference type="OrthoDB" id="4388755at2759"/>
<dbReference type="EMBL" id="MU004188">
    <property type="protein sequence ID" value="KAF2496250.1"/>
    <property type="molecule type" value="Genomic_DNA"/>
</dbReference>
<feature type="domain" description="GH16" evidence="3">
    <location>
        <begin position="109"/>
        <end position="268"/>
    </location>
</feature>
<evidence type="ECO:0000259" key="3">
    <source>
        <dbReference type="Pfam" id="PF00722"/>
    </source>
</evidence>
<dbReference type="Proteomes" id="UP000799750">
    <property type="component" value="Unassembled WGS sequence"/>
</dbReference>
<dbReference type="Pfam" id="PF00722">
    <property type="entry name" value="Glyco_hydro_16"/>
    <property type="match status" value="1"/>
</dbReference>
<evidence type="ECO:0000256" key="2">
    <source>
        <dbReference type="SAM" id="SignalP"/>
    </source>
</evidence>